<keyword evidence="1" id="KW-0496">Mitochondrion</keyword>
<organism evidence="1">
    <name type="scientific">Anthoceros angustus</name>
    <name type="common">Hornwort</name>
    <name type="synonym">Anthoceros formosae</name>
    <dbReference type="NCBI Taxonomy" id="48387"/>
    <lineage>
        <taxon>Eukaryota</taxon>
        <taxon>Viridiplantae</taxon>
        <taxon>Streptophyta</taxon>
        <taxon>Embryophyta</taxon>
        <taxon>Anthocerotophyta</taxon>
        <taxon>Anthocerotopsida</taxon>
        <taxon>Anthocerotidae</taxon>
        <taxon>Anthocerotales</taxon>
        <taxon>Anthocerotaceae</taxon>
        <taxon>Anthoceros</taxon>
    </lineage>
</organism>
<evidence type="ECO:0000313" key="1">
    <source>
        <dbReference type="EMBL" id="AVP12864.1"/>
    </source>
</evidence>
<accession>A0A2P1L4X4</accession>
<geneLocation type="mitochondrion" evidence="1"/>
<dbReference type="EMBL" id="MG029262">
    <property type="protein sequence ID" value="AVP12864.1"/>
    <property type="molecule type" value="Genomic_DNA"/>
</dbReference>
<dbReference type="GeneID" id="36494111"/>
<dbReference type="AlphaFoldDB" id="A0A2P1L4X4"/>
<gene>
    <name evidence="1" type="primary">ORF101_1</name>
    <name evidence="1" type="ORF">AnanMp40</name>
</gene>
<dbReference type="RefSeq" id="YP_009478072.1">
    <property type="nucleotide sequence ID" value="NC_037476.1"/>
</dbReference>
<protein>
    <submittedName>
        <fullName evidence="1">Uncharacterized protein</fullName>
    </submittedName>
</protein>
<reference evidence="1" key="1">
    <citation type="journal article" date="2018" name="Bryologist">
        <title>Complete mitochondrial genome sequence of Anthoceros angustus: conservative evolution of the mitogenomes in hornworts.</title>
        <authorList>
            <person name="Dong S."/>
            <person name="Xue J."/>
            <person name="Zhang S."/>
            <person name="Zhang L."/>
            <person name="Wu H."/>
            <person name="Chen Z."/>
            <person name="Goffinet B."/>
            <person name="Liu Y."/>
        </authorList>
    </citation>
    <scope>NUCLEOTIDE SEQUENCE</scope>
</reference>
<proteinExistence type="predicted"/>
<sequence length="100" mass="11599">MEKPKSPNMGKVILQRHSTEFPSPDPDFAELSAQAEVLILLIRRPASMYQPQRNRTTKKSTMGYAWKEELRPRLRILRQIRLTYGHKPCMRAPASPWLGP</sequence>
<name>A0A2P1L4X4_ANTAG</name>